<dbReference type="Pfam" id="PF00534">
    <property type="entry name" value="Glycos_transf_1"/>
    <property type="match status" value="1"/>
</dbReference>
<evidence type="ECO:0000259" key="5">
    <source>
        <dbReference type="Pfam" id="PF13439"/>
    </source>
</evidence>
<dbReference type="Gene3D" id="3.40.50.2000">
    <property type="entry name" value="Glycogen Phosphorylase B"/>
    <property type="match status" value="2"/>
</dbReference>
<dbReference type="PANTHER" id="PTHR12526">
    <property type="entry name" value="GLYCOSYLTRANSFERASE"/>
    <property type="match status" value="1"/>
</dbReference>
<dbReference type="EMBL" id="JACHGY010000001">
    <property type="protein sequence ID" value="MBB6428991.1"/>
    <property type="molecule type" value="Genomic_DNA"/>
</dbReference>
<dbReference type="CDD" id="cd03801">
    <property type="entry name" value="GT4_PimA-like"/>
    <property type="match status" value="1"/>
</dbReference>
<keyword evidence="2" id="KW-0328">Glycosyltransferase</keyword>
<feature type="domain" description="Glycosyl transferase family 1" evidence="4">
    <location>
        <begin position="181"/>
        <end position="345"/>
    </location>
</feature>
<evidence type="ECO:0000256" key="2">
    <source>
        <dbReference type="ARBA" id="ARBA00022676"/>
    </source>
</evidence>
<dbReference type="AlphaFoldDB" id="A0A7X0H6H3"/>
<sequence>MAKVLQLYNIFGAATERTMLEVPLALAQRGHDMTFAAETIADDAPEVTQRVLGLERIHVEPAEDIGAQMRAIAEQPPAIDESFDLVHGHFGPRALHAARYLHRGVPTLITTYGYDVSRLLRDPCWAERYRWMGERGATFVALSESMAQTLRACAVPVDRVEVIPLGIELPRWVYEPQPCNATFLFVGRFVDKKAPDDAIQAMATIRGRGVKATLKLIGSGDPVEEQRLRELVESLGLASAVEFVGRVPYDALAEAMRHATALVTPSRVAEDGDAEGCPMVLMQAQAVGTPVITTRHSGNPEALPSEAQRFVVEERDATALADAMNAKLNFKPDERAQLQQAGRRWIESRFDISQTVERYDALYRRLVDP</sequence>
<evidence type="ECO:0000256" key="3">
    <source>
        <dbReference type="ARBA" id="ARBA00022679"/>
    </source>
</evidence>
<reference evidence="6 7" key="1">
    <citation type="submission" date="2020-08" db="EMBL/GenBank/DDBJ databases">
        <title>Genomic Encyclopedia of Type Strains, Phase IV (KMG-IV): sequencing the most valuable type-strain genomes for metagenomic binning, comparative biology and taxonomic classification.</title>
        <authorList>
            <person name="Goeker M."/>
        </authorList>
    </citation>
    <scope>NUCLEOTIDE SEQUENCE [LARGE SCALE GENOMIC DNA]</scope>
    <source>
        <strain evidence="6 7">DSM 103725</strain>
    </source>
</reference>
<name>A0A7X0H6H3_9BACT</name>
<accession>A0A7X0H6H3</accession>
<gene>
    <name evidence="6" type="ORF">HNQ40_000797</name>
</gene>
<dbReference type="Pfam" id="PF13439">
    <property type="entry name" value="Glyco_transf_4"/>
    <property type="match status" value="1"/>
</dbReference>
<dbReference type="InterPro" id="IPR001296">
    <property type="entry name" value="Glyco_trans_1"/>
</dbReference>
<evidence type="ECO:0000259" key="4">
    <source>
        <dbReference type="Pfam" id="PF00534"/>
    </source>
</evidence>
<dbReference type="Proteomes" id="UP000541810">
    <property type="component" value="Unassembled WGS sequence"/>
</dbReference>
<dbReference type="GO" id="GO:0016757">
    <property type="term" value="F:glycosyltransferase activity"/>
    <property type="evidence" value="ECO:0007669"/>
    <property type="project" value="UniProtKB-KW"/>
</dbReference>
<feature type="domain" description="Glycosyltransferase subfamily 4-like N-terminal" evidence="5">
    <location>
        <begin position="16"/>
        <end position="169"/>
    </location>
</feature>
<dbReference type="PANTHER" id="PTHR12526:SF640">
    <property type="entry name" value="COLANIC ACID BIOSYNTHESIS GLYCOSYLTRANSFERASE WCAL-RELATED"/>
    <property type="match status" value="1"/>
</dbReference>
<evidence type="ECO:0000313" key="7">
    <source>
        <dbReference type="Proteomes" id="UP000541810"/>
    </source>
</evidence>
<dbReference type="InterPro" id="IPR028098">
    <property type="entry name" value="Glyco_trans_4-like_N"/>
</dbReference>
<organism evidence="6 7">
    <name type="scientific">Algisphaera agarilytica</name>
    <dbReference type="NCBI Taxonomy" id="1385975"/>
    <lineage>
        <taxon>Bacteria</taxon>
        <taxon>Pseudomonadati</taxon>
        <taxon>Planctomycetota</taxon>
        <taxon>Phycisphaerae</taxon>
        <taxon>Phycisphaerales</taxon>
        <taxon>Phycisphaeraceae</taxon>
        <taxon>Algisphaera</taxon>
    </lineage>
</organism>
<protein>
    <submittedName>
        <fullName evidence="6">Glycosyltransferase involved in cell wall biosynthesis</fullName>
    </submittedName>
</protein>
<comment type="similarity">
    <text evidence="1">Belongs to the glycosyltransferase group 1 family. Glycosyltransferase 4 subfamily.</text>
</comment>
<evidence type="ECO:0000313" key="6">
    <source>
        <dbReference type="EMBL" id="MBB6428991.1"/>
    </source>
</evidence>
<keyword evidence="7" id="KW-1185">Reference proteome</keyword>
<comment type="caution">
    <text evidence="6">The sequence shown here is derived from an EMBL/GenBank/DDBJ whole genome shotgun (WGS) entry which is preliminary data.</text>
</comment>
<evidence type="ECO:0000256" key="1">
    <source>
        <dbReference type="ARBA" id="ARBA00009481"/>
    </source>
</evidence>
<dbReference type="SUPFAM" id="SSF53756">
    <property type="entry name" value="UDP-Glycosyltransferase/glycogen phosphorylase"/>
    <property type="match status" value="1"/>
</dbReference>
<dbReference type="RefSeq" id="WP_184676593.1">
    <property type="nucleotide sequence ID" value="NZ_JACHGY010000001.1"/>
</dbReference>
<keyword evidence="3 6" id="KW-0808">Transferase</keyword>
<proteinExistence type="inferred from homology"/>